<dbReference type="GO" id="GO:0008168">
    <property type="term" value="F:methyltransferase activity"/>
    <property type="evidence" value="ECO:0007669"/>
    <property type="project" value="UniProtKB-KW"/>
</dbReference>
<dbReference type="GO" id="GO:0032259">
    <property type="term" value="P:methylation"/>
    <property type="evidence" value="ECO:0007669"/>
    <property type="project" value="UniProtKB-KW"/>
</dbReference>
<evidence type="ECO:0000313" key="3">
    <source>
        <dbReference type="Proteomes" id="UP001582793"/>
    </source>
</evidence>
<organism evidence="2 3">
    <name type="scientific">Polymorphospora lycopeni</name>
    <dbReference type="NCBI Taxonomy" id="3140240"/>
    <lineage>
        <taxon>Bacteria</taxon>
        <taxon>Bacillati</taxon>
        <taxon>Actinomycetota</taxon>
        <taxon>Actinomycetes</taxon>
        <taxon>Micromonosporales</taxon>
        <taxon>Micromonosporaceae</taxon>
        <taxon>Polymorphospora</taxon>
    </lineage>
</organism>
<dbReference type="Proteomes" id="UP001582793">
    <property type="component" value="Unassembled WGS sequence"/>
</dbReference>
<keyword evidence="3" id="KW-1185">Reference proteome</keyword>
<gene>
    <name evidence="2" type="ORF">AAFH96_21705</name>
</gene>
<dbReference type="InterPro" id="IPR041698">
    <property type="entry name" value="Methyltransf_25"/>
</dbReference>
<dbReference type="RefSeq" id="WP_375735414.1">
    <property type="nucleotide sequence ID" value="NZ_JBCGDC010000067.1"/>
</dbReference>
<protein>
    <submittedName>
        <fullName evidence="2">Methyltransferase domain-containing protein</fullName>
    </submittedName>
</protein>
<sequence length="225" mass="23132">MISDAPTFLAQFVRHPFTTGAVLPSGPGLAADITAAVPRTGHPVVVELGPGTGVFTRAIQRRLAGRGRHVAVEVNPAFAAGLARRHPAVEVVRADAAALGRVLLDRRLPSVDVVVSGLPWAAFPAGRQRAILDAVVGALDAGGVFTTFAYRHALPARPARRFRRLLDGAFEEVTVGRTVWGNLPPALVYHCRRPAGAGSPPPAPAGTGSGCAPAATRCGAGVAGT</sequence>
<dbReference type="EMBL" id="JBCGDC010000067">
    <property type="protein sequence ID" value="MFB6395705.1"/>
    <property type="molecule type" value="Genomic_DNA"/>
</dbReference>
<dbReference type="InterPro" id="IPR029063">
    <property type="entry name" value="SAM-dependent_MTases_sf"/>
</dbReference>
<name>A0ABV5CUM8_9ACTN</name>
<evidence type="ECO:0000259" key="1">
    <source>
        <dbReference type="Pfam" id="PF13649"/>
    </source>
</evidence>
<reference evidence="2 3" key="1">
    <citation type="submission" date="2024-04" db="EMBL/GenBank/DDBJ databases">
        <title>Polymorphospora sp. isolated from Baiyangdian Lake in Xiong'an New Area.</title>
        <authorList>
            <person name="Zhang X."/>
            <person name="Liu J."/>
        </authorList>
    </citation>
    <scope>NUCLEOTIDE SEQUENCE [LARGE SCALE GENOMIC DNA]</scope>
    <source>
        <strain evidence="2 3">2-325</strain>
    </source>
</reference>
<feature type="domain" description="Methyltransferase" evidence="1">
    <location>
        <begin position="45"/>
        <end position="143"/>
    </location>
</feature>
<evidence type="ECO:0000313" key="2">
    <source>
        <dbReference type="EMBL" id="MFB6395705.1"/>
    </source>
</evidence>
<dbReference type="CDD" id="cd02440">
    <property type="entry name" value="AdoMet_MTases"/>
    <property type="match status" value="1"/>
</dbReference>
<proteinExistence type="predicted"/>
<dbReference type="Gene3D" id="3.40.50.150">
    <property type="entry name" value="Vaccinia Virus protein VP39"/>
    <property type="match status" value="1"/>
</dbReference>
<comment type="caution">
    <text evidence="2">The sequence shown here is derived from an EMBL/GenBank/DDBJ whole genome shotgun (WGS) entry which is preliminary data.</text>
</comment>
<dbReference type="Pfam" id="PF13649">
    <property type="entry name" value="Methyltransf_25"/>
    <property type="match status" value="1"/>
</dbReference>
<keyword evidence="2" id="KW-0808">Transferase</keyword>
<keyword evidence="2" id="KW-0489">Methyltransferase</keyword>
<accession>A0ABV5CUM8</accession>
<dbReference type="SUPFAM" id="SSF53335">
    <property type="entry name" value="S-adenosyl-L-methionine-dependent methyltransferases"/>
    <property type="match status" value="1"/>
</dbReference>